<feature type="compositionally biased region" description="Gly residues" evidence="1">
    <location>
        <begin position="103"/>
        <end position="113"/>
    </location>
</feature>
<dbReference type="PROSITE" id="PS00409">
    <property type="entry name" value="PROKAR_NTER_METHYL"/>
    <property type="match status" value="1"/>
</dbReference>
<feature type="transmembrane region" description="Helical" evidence="2">
    <location>
        <begin position="28"/>
        <end position="50"/>
    </location>
</feature>
<comment type="caution">
    <text evidence="3">The sequence shown here is derived from an EMBL/GenBank/DDBJ whole genome shotgun (WGS) entry which is preliminary data.</text>
</comment>
<organism evidence="3 4">
    <name type="scientific">Novipirellula caenicola</name>
    <dbReference type="NCBI Taxonomy" id="1536901"/>
    <lineage>
        <taxon>Bacteria</taxon>
        <taxon>Pseudomonadati</taxon>
        <taxon>Planctomycetota</taxon>
        <taxon>Planctomycetia</taxon>
        <taxon>Pirellulales</taxon>
        <taxon>Pirellulaceae</taxon>
        <taxon>Novipirellula</taxon>
    </lineage>
</organism>
<gene>
    <name evidence="3" type="ORF">Rcae01_06297</name>
</gene>
<reference evidence="3 4" key="1">
    <citation type="submission" date="2024-02" db="EMBL/GenBank/DDBJ databases">
        <title>Rhodopirellula caenicola NBRC 110016.</title>
        <authorList>
            <person name="Ichikawa N."/>
            <person name="Katano-Makiyama Y."/>
            <person name="Hidaka K."/>
        </authorList>
    </citation>
    <scope>NUCLEOTIDE SEQUENCE [LARGE SCALE GENOMIC DNA]</scope>
    <source>
        <strain evidence="3 4">NBRC 110016</strain>
    </source>
</reference>
<name>A0ABP9W3R4_9BACT</name>
<dbReference type="RefSeq" id="WP_345688997.1">
    <property type="nucleotide sequence ID" value="NZ_BAABRO010000028.1"/>
</dbReference>
<sequence length="345" mass="36701">MNIAPHRTRTSLIALRSTTTSGFTLLEVILTLALSVVLMMLIGGAIQFYADTMNTRDMDVRQVQLATAVLQMIEDDLRSAAHPIPIDTSPLETLLASAATQAVGGGGGGGGEESSGEDLSAAGLADESDMAIDDMAMDTMTDATADLQTGTSVLQTPGLIGNQYQIQIDLSRLPRLEEYSVLMDASTATLDDIPSDLKTVTYFIQDAGAIGGVVDSLQDPNSAVMDSPGGLVRRSLDRAATIYAMESGAITSLNQTGELLAPEIVGIEFSYWDGTIWQIEWSSDEMGELPAAVQVRLTMNDPTIVAANESGLSDESPTRTFTHIVRLPLARPIEVTEDELMETGL</sequence>
<dbReference type="Proteomes" id="UP001416858">
    <property type="component" value="Unassembled WGS sequence"/>
</dbReference>
<evidence type="ECO:0000256" key="1">
    <source>
        <dbReference type="SAM" id="MobiDB-lite"/>
    </source>
</evidence>
<dbReference type="InterPro" id="IPR012902">
    <property type="entry name" value="N_methyl_site"/>
</dbReference>
<evidence type="ECO:0000256" key="2">
    <source>
        <dbReference type="SAM" id="Phobius"/>
    </source>
</evidence>
<feature type="region of interest" description="Disordered" evidence="1">
    <location>
        <begin position="102"/>
        <end position="121"/>
    </location>
</feature>
<protein>
    <recommendedName>
        <fullName evidence="5">Pseudopilin GspJ</fullName>
    </recommendedName>
</protein>
<evidence type="ECO:0000313" key="4">
    <source>
        <dbReference type="Proteomes" id="UP001416858"/>
    </source>
</evidence>
<keyword evidence="2" id="KW-1133">Transmembrane helix</keyword>
<accession>A0ABP9W3R4</accession>
<dbReference type="NCBIfam" id="TIGR02532">
    <property type="entry name" value="IV_pilin_GFxxxE"/>
    <property type="match status" value="1"/>
</dbReference>
<keyword evidence="2" id="KW-0472">Membrane</keyword>
<dbReference type="EMBL" id="BAABRO010000028">
    <property type="protein sequence ID" value="GAA5510787.1"/>
    <property type="molecule type" value="Genomic_DNA"/>
</dbReference>
<keyword evidence="2" id="KW-0812">Transmembrane</keyword>
<evidence type="ECO:0000313" key="3">
    <source>
        <dbReference type="EMBL" id="GAA5510787.1"/>
    </source>
</evidence>
<evidence type="ECO:0008006" key="5">
    <source>
        <dbReference type="Google" id="ProtNLM"/>
    </source>
</evidence>
<keyword evidence="4" id="KW-1185">Reference proteome</keyword>
<proteinExistence type="predicted"/>